<comment type="caution">
    <text evidence="1">The sequence shown here is derived from an EMBL/GenBank/DDBJ whole genome shotgun (WGS) entry which is preliminary data.</text>
</comment>
<gene>
    <name evidence="1" type="ORF">FEK34_04295</name>
</gene>
<dbReference type="RefSeq" id="WP_138446554.1">
    <property type="nucleotide sequence ID" value="NZ_VBUT01000002.1"/>
</dbReference>
<dbReference type="Proteomes" id="UP000306378">
    <property type="component" value="Unassembled WGS sequence"/>
</dbReference>
<dbReference type="EMBL" id="VBUT01000002">
    <property type="protein sequence ID" value="TLF80912.1"/>
    <property type="molecule type" value="Genomic_DNA"/>
</dbReference>
<name>A0A5R8NZU0_9NOCA</name>
<accession>A0A5R8NZU0</accession>
<proteinExistence type="predicted"/>
<evidence type="ECO:0000313" key="2">
    <source>
        <dbReference type="Proteomes" id="UP000306378"/>
    </source>
</evidence>
<protein>
    <submittedName>
        <fullName evidence="1">Uncharacterized protein</fullName>
    </submittedName>
</protein>
<dbReference type="AlphaFoldDB" id="A0A5R8NZU0"/>
<evidence type="ECO:0000313" key="1">
    <source>
        <dbReference type="EMBL" id="TLF80912.1"/>
    </source>
</evidence>
<reference evidence="1 2" key="1">
    <citation type="submission" date="2019-05" db="EMBL/GenBank/DDBJ databases">
        <title>Genomes sequences of two Nocardia cyriacigeorgica environmental isolates, type strains Nocardia asteroides ATCC 19247 and Nocardia cyriacigeorgica DSM 44484.</title>
        <authorList>
            <person name="Vautrin F."/>
            <person name="Bergeron E."/>
            <person name="Dubost A."/>
            <person name="Abrouk D."/>
            <person name="Rodriguez Nava V."/>
            <person name="Pujic P."/>
        </authorList>
    </citation>
    <scope>NUCLEOTIDE SEQUENCE [LARGE SCALE GENOMIC DNA]</scope>
    <source>
        <strain evidence="1 2">EML 446</strain>
    </source>
</reference>
<organism evidence="1 2">
    <name type="scientific">Nocardia cyriacigeorgica</name>
    <dbReference type="NCBI Taxonomy" id="135487"/>
    <lineage>
        <taxon>Bacteria</taxon>
        <taxon>Bacillati</taxon>
        <taxon>Actinomycetota</taxon>
        <taxon>Actinomycetes</taxon>
        <taxon>Mycobacteriales</taxon>
        <taxon>Nocardiaceae</taxon>
        <taxon>Nocardia</taxon>
    </lineage>
</organism>
<sequence length="95" mass="10286">MYFEEFDSPGALSLDTAEALHDVAGRYTSTIVITANAHSVHAPLLPLCWEDLGIDAGTTVTVTADNGHYPPDVEDRRALGEFVSRFRQLTAPGAR</sequence>